<feature type="transmembrane region" description="Helical" evidence="1">
    <location>
        <begin position="143"/>
        <end position="159"/>
    </location>
</feature>
<evidence type="ECO:0000313" key="2">
    <source>
        <dbReference type="EMBL" id="MFC1436053.1"/>
    </source>
</evidence>
<evidence type="ECO:0008006" key="4">
    <source>
        <dbReference type="Google" id="ProtNLM"/>
    </source>
</evidence>
<comment type="caution">
    <text evidence="2">The sequence shown here is derived from an EMBL/GenBank/DDBJ whole genome shotgun (WGS) entry which is preliminary data.</text>
</comment>
<protein>
    <recommendedName>
        <fullName evidence="4">Holin-X, holin superfamily III</fullName>
    </recommendedName>
</protein>
<sequence length="165" mass="17239">MDHQEARLKRAVADKGAAVDRLSPEADGYAQAVQELGQATAALLEHAAKVPQLRREARQRTRTVQVKTLGAVQVAAAAAGVVYALVGPTSWGWLVLLVPALVTGLWQLLVTSLLGPKQVVIGAQCAVAAVGAALVAFHVVSGWWTFLAVALWGAAFAVADEGRAK</sequence>
<gene>
    <name evidence="2" type="ORF">ACEZDB_36010</name>
</gene>
<feature type="transmembrane region" description="Helical" evidence="1">
    <location>
        <begin position="91"/>
        <end position="110"/>
    </location>
</feature>
<dbReference type="Proteomes" id="UP001592530">
    <property type="component" value="Unassembled WGS sequence"/>
</dbReference>
<feature type="transmembrane region" description="Helical" evidence="1">
    <location>
        <begin position="64"/>
        <end position="85"/>
    </location>
</feature>
<evidence type="ECO:0000256" key="1">
    <source>
        <dbReference type="SAM" id="Phobius"/>
    </source>
</evidence>
<accession>A0ABV6XCR7</accession>
<dbReference type="EMBL" id="JBHEZY010000024">
    <property type="protein sequence ID" value="MFC1436053.1"/>
    <property type="molecule type" value="Genomic_DNA"/>
</dbReference>
<dbReference type="RefSeq" id="WP_380559491.1">
    <property type="nucleotide sequence ID" value="NZ_JBHEZY010000024.1"/>
</dbReference>
<keyword evidence="1" id="KW-0472">Membrane</keyword>
<keyword evidence="1" id="KW-0812">Transmembrane</keyword>
<reference evidence="2 3" key="1">
    <citation type="submission" date="2024-09" db="EMBL/GenBank/DDBJ databases">
        <authorList>
            <person name="Lee S.D."/>
        </authorList>
    </citation>
    <scope>NUCLEOTIDE SEQUENCE [LARGE SCALE GENOMIC DNA]</scope>
    <source>
        <strain evidence="2 3">N1-3</strain>
    </source>
</reference>
<organism evidence="2 3">
    <name type="scientific">Streptacidiphilus alkalitolerans</name>
    <dbReference type="NCBI Taxonomy" id="3342712"/>
    <lineage>
        <taxon>Bacteria</taxon>
        <taxon>Bacillati</taxon>
        <taxon>Actinomycetota</taxon>
        <taxon>Actinomycetes</taxon>
        <taxon>Kitasatosporales</taxon>
        <taxon>Streptomycetaceae</taxon>
        <taxon>Streptacidiphilus</taxon>
    </lineage>
</organism>
<name>A0ABV6XCR7_9ACTN</name>
<keyword evidence="1" id="KW-1133">Transmembrane helix</keyword>
<evidence type="ECO:0000313" key="3">
    <source>
        <dbReference type="Proteomes" id="UP001592530"/>
    </source>
</evidence>
<proteinExistence type="predicted"/>